<evidence type="ECO:0000313" key="2">
    <source>
        <dbReference type="EMBL" id="MFC4533604.1"/>
    </source>
</evidence>
<evidence type="ECO:0000259" key="1">
    <source>
        <dbReference type="Pfam" id="PF01909"/>
    </source>
</evidence>
<dbReference type="Proteomes" id="UP001596004">
    <property type="component" value="Unassembled WGS sequence"/>
</dbReference>
<dbReference type="InterPro" id="IPR002934">
    <property type="entry name" value="Polymerase_NTP_transf_dom"/>
</dbReference>
<feature type="domain" description="Polymerase nucleotidyl transferase" evidence="1">
    <location>
        <begin position="25"/>
        <end position="63"/>
    </location>
</feature>
<gene>
    <name evidence="2" type="ORF">ACFO60_22785</name>
</gene>
<keyword evidence="3" id="KW-1185">Reference proteome</keyword>
<comment type="caution">
    <text evidence="2">The sequence shown here is derived from an EMBL/GenBank/DDBJ whole genome shotgun (WGS) entry which is preliminary data.</text>
</comment>
<reference evidence="3" key="1">
    <citation type="journal article" date="2019" name="Int. J. Syst. Evol. Microbiol.">
        <title>The Global Catalogue of Microorganisms (GCM) 10K type strain sequencing project: providing services to taxonomists for standard genome sequencing and annotation.</title>
        <authorList>
            <consortium name="The Broad Institute Genomics Platform"/>
            <consortium name="The Broad Institute Genome Sequencing Center for Infectious Disease"/>
            <person name="Wu L."/>
            <person name="Ma J."/>
        </authorList>
    </citation>
    <scope>NUCLEOTIDE SEQUENCE [LARGE SCALE GENOMIC DNA]</scope>
    <source>
        <strain evidence="3">CGMCC 4.7132</strain>
    </source>
</reference>
<accession>A0ABV9CK40</accession>
<evidence type="ECO:0000313" key="3">
    <source>
        <dbReference type="Proteomes" id="UP001596004"/>
    </source>
</evidence>
<dbReference type="SUPFAM" id="SSF81301">
    <property type="entry name" value="Nucleotidyltransferase"/>
    <property type="match status" value="1"/>
</dbReference>
<sequence length="88" mass="9687">MLPDDAARAVSRSLSVADRLVPGRICDFYMVGSIALEAWRPGISDIDLVAVVDGDLDEREMRRLALPHKPGNVPAAWQALAWGRFDVQ</sequence>
<dbReference type="EMBL" id="JBHSFP010000016">
    <property type="protein sequence ID" value="MFC4533604.1"/>
    <property type="molecule type" value="Genomic_DNA"/>
</dbReference>
<name>A0ABV9CK40_9ACTN</name>
<proteinExistence type="predicted"/>
<protein>
    <submittedName>
        <fullName evidence="2">Nucleotidyltransferase domain-containing protein</fullName>
    </submittedName>
</protein>
<dbReference type="Pfam" id="PF01909">
    <property type="entry name" value="NTP_transf_2"/>
    <property type="match status" value="1"/>
</dbReference>
<organism evidence="2 3">
    <name type="scientific">Sphaerisporangium dianthi</name>
    <dbReference type="NCBI Taxonomy" id="1436120"/>
    <lineage>
        <taxon>Bacteria</taxon>
        <taxon>Bacillati</taxon>
        <taxon>Actinomycetota</taxon>
        <taxon>Actinomycetes</taxon>
        <taxon>Streptosporangiales</taxon>
        <taxon>Streptosporangiaceae</taxon>
        <taxon>Sphaerisporangium</taxon>
    </lineage>
</organism>
<dbReference type="InterPro" id="IPR043519">
    <property type="entry name" value="NT_sf"/>
</dbReference>
<dbReference type="RefSeq" id="WP_380843223.1">
    <property type="nucleotide sequence ID" value="NZ_JBHSFP010000016.1"/>
</dbReference>